<name>A0A218YVF0_9HELO</name>
<dbReference type="Proteomes" id="UP000242519">
    <property type="component" value="Unassembled WGS sequence"/>
</dbReference>
<keyword evidence="2" id="KW-1185">Reference proteome</keyword>
<dbReference type="InterPro" id="IPR021047">
    <property type="entry name" value="Mannosyltransferase_CMT1"/>
</dbReference>
<evidence type="ECO:0000313" key="1">
    <source>
        <dbReference type="EMBL" id="OWO99756.1"/>
    </source>
</evidence>
<reference evidence="1 2" key="1">
    <citation type="submission" date="2017-04" db="EMBL/GenBank/DDBJ databases">
        <title>Draft genome sequence of Marssonina coronaria NL1: causal agent of apple blotch.</title>
        <authorList>
            <person name="Cheng Q."/>
        </authorList>
    </citation>
    <scope>NUCLEOTIDE SEQUENCE [LARGE SCALE GENOMIC DNA]</scope>
    <source>
        <strain evidence="1 2">NL1</strain>
    </source>
</reference>
<gene>
    <name evidence="1" type="ORF">B2J93_6811</name>
</gene>
<accession>A0A218YVF0</accession>
<dbReference type="PANTHER" id="PTHR34144:SF5">
    <property type="entry name" value="ALPHA-1,3-MANNOSYLTRANSFERASE CMT1"/>
    <property type="match status" value="1"/>
</dbReference>
<sequence length="418" mass="47505">MHLVSLPRRRKSKQAFILIILVFSLYYSLTHFSESRSYSGDTLRTDALATDLKPLRDGNATLLAAAPAYIKAIMDPKDTTFARLKCPQLNSKRYGYLSGSPADGASSNQKYFFALDLRQCASLLPRLLGSIIETMSFLGPERCSLSIVEGNSEDGTFEILKEFRKTVEDFGAVYHFVSNDLDPLKGERITVLAELRNLALKPLVQSSNLSNTTVVFLNDVALCPDDILELVHQRVWQGADMTCGMDWTYVGEDPTFYDVWIASSITGDSFFEIPEDGSWDLAWYLFWNDYESRTNLALFQPFQVFACWNGATAFTAKALEKIQFRRSYENECYQGEPRLFCKDMWHHGFGKIAVVPTVNIEYSDQGAKKIKLLKGHVSDLLDEDNSQHRIKWAASPPEKVKCMRGYDHQEWVPWNEAL</sequence>
<dbReference type="AlphaFoldDB" id="A0A218YVF0"/>
<dbReference type="PANTHER" id="PTHR34144">
    <property type="entry name" value="CHROMOSOME 8, WHOLE GENOME SHOTGUN SEQUENCE"/>
    <property type="match status" value="1"/>
</dbReference>
<dbReference type="EMBL" id="MZNU01000342">
    <property type="protein sequence ID" value="OWO99756.1"/>
    <property type="molecule type" value="Genomic_DNA"/>
</dbReference>
<organism evidence="1 2">
    <name type="scientific">Diplocarpon coronariae</name>
    <dbReference type="NCBI Taxonomy" id="2795749"/>
    <lineage>
        <taxon>Eukaryota</taxon>
        <taxon>Fungi</taxon>
        <taxon>Dikarya</taxon>
        <taxon>Ascomycota</taxon>
        <taxon>Pezizomycotina</taxon>
        <taxon>Leotiomycetes</taxon>
        <taxon>Helotiales</taxon>
        <taxon>Drepanopezizaceae</taxon>
        <taxon>Diplocarpon</taxon>
    </lineage>
</organism>
<dbReference type="InterPro" id="IPR029044">
    <property type="entry name" value="Nucleotide-diphossugar_trans"/>
</dbReference>
<comment type="caution">
    <text evidence="1">The sequence shown here is derived from an EMBL/GenBank/DDBJ whole genome shotgun (WGS) entry which is preliminary data.</text>
</comment>
<dbReference type="OrthoDB" id="262547at2759"/>
<proteinExistence type="predicted"/>
<dbReference type="SUPFAM" id="SSF53448">
    <property type="entry name" value="Nucleotide-diphospho-sugar transferases"/>
    <property type="match status" value="1"/>
</dbReference>
<dbReference type="InParanoid" id="A0A218YVF0"/>
<dbReference type="Gene3D" id="3.90.550.10">
    <property type="entry name" value="Spore Coat Polysaccharide Biosynthesis Protein SpsA, Chain A"/>
    <property type="match status" value="1"/>
</dbReference>
<protein>
    <submittedName>
        <fullName evidence="1">Alpha-1,3-mannosyltransferase CMT</fullName>
    </submittedName>
</protein>
<evidence type="ECO:0000313" key="2">
    <source>
        <dbReference type="Proteomes" id="UP000242519"/>
    </source>
</evidence>
<dbReference type="Pfam" id="PF11735">
    <property type="entry name" value="CAP59_mtransfer"/>
    <property type="match status" value="1"/>
</dbReference>